<evidence type="ECO:0008006" key="4">
    <source>
        <dbReference type="Google" id="ProtNLM"/>
    </source>
</evidence>
<keyword evidence="1" id="KW-0472">Membrane</keyword>
<dbReference type="OrthoDB" id="1093343at2"/>
<keyword evidence="3" id="KW-1185">Reference proteome</keyword>
<keyword evidence="1" id="KW-0812">Transmembrane</keyword>
<reference evidence="2 3" key="1">
    <citation type="submission" date="2019-09" db="EMBL/GenBank/DDBJ databases">
        <title>Pararcticibacter amylolyticus gen. nov., sp. nov., isolated from a rottenly hemp rope, and reclassification of Pedobacter tournemirensis as Pararcticibacter tournemirensis comb. nov.</title>
        <authorList>
            <person name="Cai Y."/>
        </authorList>
    </citation>
    <scope>NUCLEOTIDE SEQUENCE [LARGE SCALE GENOMIC DNA]</scope>
    <source>
        <strain evidence="2 3">TF5-37.2-LB10</strain>
    </source>
</reference>
<accession>A0A5M9H9Y0</accession>
<dbReference type="EMBL" id="VWNE01000019">
    <property type="protein sequence ID" value="KAA8482028.1"/>
    <property type="molecule type" value="Genomic_DNA"/>
</dbReference>
<feature type="transmembrane region" description="Helical" evidence="1">
    <location>
        <begin position="232"/>
        <end position="252"/>
    </location>
</feature>
<keyword evidence="1" id="KW-1133">Transmembrane helix</keyword>
<organism evidence="2 3">
    <name type="scientific">Arcticibacter tournemirensis</name>
    <dbReference type="NCBI Taxonomy" id="699437"/>
    <lineage>
        <taxon>Bacteria</taxon>
        <taxon>Pseudomonadati</taxon>
        <taxon>Bacteroidota</taxon>
        <taxon>Sphingobacteriia</taxon>
        <taxon>Sphingobacteriales</taxon>
        <taxon>Sphingobacteriaceae</taxon>
        <taxon>Arcticibacter</taxon>
    </lineage>
</organism>
<comment type="caution">
    <text evidence="2">The sequence shown here is derived from an EMBL/GenBank/DDBJ whole genome shotgun (WGS) entry which is preliminary data.</text>
</comment>
<proteinExistence type="predicted"/>
<feature type="transmembrane region" description="Helical" evidence="1">
    <location>
        <begin position="112"/>
        <end position="137"/>
    </location>
</feature>
<dbReference type="RefSeq" id="WP_141814053.1">
    <property type="nucleotide sequence ID" value="NZ_VFPL01000001.1"/>
</dbReference>
<feature type="transmembrane region" description="Helical" evidence="1">
    <location>
        <begin position="195"/>
        <end position="220"/>
    </location>
</feature>
<feature type="transmembrane region" description="Helical" evidence="1">
    <location>
        <begin position="323"/>
        <end position="348"/>
    </location>
</feature>
<feature type="transmembrane region" description="Helical" evidence="1">
    <location>
        <begin position="58"/>
        <end position="76"/>
    </location>
</feature>
<feature type="transmembrane region" description="Helical" evidence="1">
    <location>
        <begin position="360"/>
        <end position="385"/>
    </location>
</feature>
<feature type="transmembrane region" description="Helical" evidence="1">
    <location>
        <begin position="82"/>
        <end position="100"/>
    </location>
</feature>
<evidence type="ECO:0000313" key="2">
    <source>
        <dbReference type="EMBL" id="KAA8482028.1"/>
    </source>
</evidence>
<name>A0A5M9H9Y0_9SPHI</name>
<dbReference type="AlphaFoldDB" id="A0A5M9H9Y0"/>
<evidence type="ECO:0000256" key="1">
    <source>
        <dbReference type="SAM" id="Phobius"/>
    </source>
</evidence>
<sequence length="415" mass="47623">MDKRRNKYIWLIICSMASFFTFASSSEGMNYILIAVMGIVPILLVFQFRAIANRSTSLVYAVFGTMLLSSLLHSDAFRIDTILYSLMFIFTFVYYCYLVDRTPLTVDVYGKLIVFLLWAFFVTMVCQQICAFLNLPIVNYRVGDQSTFKVNSLASEPSYFGKIVTLLMISYITIREVVSGEKYKLSNGFKQDRTIWIIFLYQMLFCGSSFALILLAVVLFKYAKITLKSVMLLAPFVILATTVLGNLDLVVLERVLKIGEAILTLDENKIFEADQSGAFRIVPTIYYFKQVSFFSPDFWLGAGIDHTKNVMPTLMASLDEHDFAVGLFPAFIWDFGLIATIVLLIFVFRYGIAKDSKVDFLIWLLIVLDAPFNTQLFWITIMLMFSNKFFRENADVEEHQQKKENEVFITKSYSS</sequence>
<protein>
    <recommendedName>
        <fullName evidence="4">O-antigen ligase domain-containing protein</fullName>
    </recommendedName>
</protein>
<gene>
    <name evidence="2" type="ORF">F1649_12870</name>
</gene>
<feature type="transmembrane region" description="Helical" evidence="1">
    <location>
        <begin position="7"/>
        <end position="23"/>
    </location>
</feature>
<dbReference type="Proteomes" id="UP000322918">
    <property type="component" value="Unassembled WGS sequence"/>
</dbReference>
<evidence type="ECO:0000313" key="3">
    <source>
        <dbReference type="Proteomes" id="UP000322918"/>
    </source>
</evidence>
<feature type="transmembrane region" description="Helical" evidence="1">
    <location>
        <begin position="29"/>
        <end position="46"/>
    </location>
</feature>